<keyword evidence="4" id="KW-1185">Reference proteome</keyword>
<keyword evidence="2" id="KW-0732">Signal</keyword>
<dbReference type="Gene3D" id="3.30.70.260">
    <property type="match status" value="1"/>
</dbReference>
<protein>
    <recommendedName>
        <fullName evidence="5">Mesoderm development candidate 2</fullName>
    </recommendedName>
</protein>
<dbReference type="Proteomes" id="UP001054252">
    <property type="component" value="Unassembled WGS sequence"/>
</dbReference>
<feature type="chain" id="PRO_5043921404" description="Mesoderm development candidate 2" evidence="2">
    <location>
        <begin position="25"/>
        <end position="214"/>
    </location>
</feature>
<evidence type="ECO:0000313" key="4">
    <source>
        <dbReference type="Proteomes" id="UP001054252"/>
    </source>
</evidence>
<name>A0AAV5HL91_9ROSI</name>
<proteinExistence type="predicted"/>
<organism evidence="3 4">
    <name type="scientific">Rubroshorea leprosula</name>
    <dbReference type="NCBI Taxonomy" id="152421"/>
    <lineage>
        <taxon>Eukaryota</taxon>
        <taxon>Viridiplantae</taxon>
        <taxon>Streptophyta</taxon>
        <taxon>Embryophyta</taxon>
        <taxon>Tracheophyta</taxon>
        <taxon>Spermatophyta</taxon>
        <taxon>Magnoliopsida</taxon>
        <taxon>eudicotyledons</taxon>
        <taxon>Gunneridae</taxon>
        <taxon>Pentapetalae</taxon>
        <taxon>rosids</taxon>
        <taxon>malvids</taxon>
        <taxon>Malvales</taxon>
        <taxon>Dipterocarpaceae</taxon>
        <taxon>Rubroshorea</taxon>
    </lineage>
</organism>
<reference evidence="3 4" key="1">
    <citation type="journal article" date="2021" name="Commun. Biol.">
        <title>The genome of Shorea leprosula (Dipterocarpaceae) highlights the ecological relevance of drought in aseasonal tropical rainforests.</title>
        <authorList>
            <person name="Ng K.K.S."/>
            <person name="Kobayashi M.J."/>
            <person name="Fawcett J.A."/>
            <person name="Hatakeyama M."/>
            <person name="Paape T."/>
            <person name="Ng C.H."/>
            <person name="Ang C.C."/>
            <person name="Tnah L.H."/>
            <person name="Lee C.T."/>
            <person name="Nishiyama T."/>
            <person name="Sese J."/>
            <person name="O'Brien M.J."/>
            <person name="Copetti D."/>
            <person name="Mohd Noor M.I."/>
            <person name="Ong R.C."/>
            <person name="Putra M."/>
            <person name="Sireger I.Z."/>
            <person name="Indrioko S."/>
            <person name="Kosugi Y."/>
            <person name="Izuno A."/>
            <person name="Isagi Y."/>
            <person name="Lee S.L."/>
            <person name="Shimizu K.K."/>
        </authorList>
    </citation>
    <scope>NUCLEOTIDE SEQUENCE [LARGE SCALE GENOMIC DNA]</scope>
    <source>
        <strain evidence="3">214</strain>
    </source>
</reference>
<accession>A0AAV5HL91</accession>
<dbReference type="PANTHER" id="PTHR36357:SF1">
    <property type="entry name" value="OS03G0148300 PROTEIN"/>
    <property type="match status" value="1"/>
</dbReference>
<evidence type="ECO:0008006" key="5">
    <source>
        <dbReference type="Google" id="ProtNLM"/>
    </source>
</evidence>
<sequence length="214" mass="24457">MRNVRFPFPFFLLLLLLILLSVFSPNGDFGRLVEGGKRRIEITDDLDDVVDDEEDEAWKEWGKKKSSTPDLDLLPSELDKMELSQIQAEFMKRNTGPVFGFVKLQLGIRRSSDMVGEIAMKWTKILRSGSLGVRFTGVDMSTIMFNMVNGQDIEELKEFILSQPEAYEIKIGDRAFRRPGDPPLEEVIEKLRSEKEKGGDASSKEDNEHVKEEL</sequence>
<feature type="signal peptide" evidence="2">
    <location>
        <begin position="1"/>
        <end position="24"/>
    </location>
</feature>
<evidence type="ECO:0000256" key="1">
    <source>
        <dbReference type="SAM" id="MobiDB-lite"/>
    </source>
</evidence>
<dbReference type="AlphaFoldDB" id="A0AAV5HL91"/>
<dbReference type="PANTHER" id="PTHR36357">
    <property type="entry name" value="OS03G0148300 PROTEIN"/>
    <property type="match status" value="1"/>
</dbReference>
<evidence type="ECO:0000313" key="3">
    <source>
        <dbReference type="EMBL" id="GKU88031.1"/>
    </source>
</evidence>
<evidence type="ECO:0000256" key="2">
    <source>
        <dbReference type="SAM" id="SignalP"/>
    </source>
</evidence>
<dbReference type="EMBL" id="BPVZ01000002">
    <property type="protein sequence ID" value="GKU88031.1"/>
    <property type="molecule type" value="Genomic_DNA"/>
</dbReference>
<gene>
    <name evidence="3" type="ORF">SLEP1_g2343</name>
</gene>
<comment type="caution">
    <text evidence="3">The sequence shown here is derived from an EMBL/GenBank/DDBJ whole genome shotgun (WGS) entry which is preliminary data.</text>
</comment>
<feature type="region of interest" description="Disordered" evidence="1">
    <location>
        <begin position="191"/>
        <end position="214"/>
    </location>
</feature>